<name>A0A7V2F3B6_UNCEI</name>
<dbReference type="InterPro" id="IPR013784">
    <property type="entry name" value="Carb-bd-like_fold"/>
</dbReference>
<comment type="caution">
    <text evidence="2">The sequence shown here is derived from an EMBL/GenBank/DDBJ whole genome shotgun (WGS) entry which is preliminary data.</text>
</comment>
<feature type="signal peptide" evidence="1">
    <location>
        <begin position="1"/>
        <end position="23"/>
    </location>
</feature>
<keyword evidence="2" id="KW-0645">Protease</keyword>
<dbReference type="SUPFAM" id="SSF49452">
    <property type="entry name" value="Starch-binding domain-like"/>
    <property type="match status" value="1"/>
</dbReference>
<keyword evidence="2" id="KW-0121">Carboxypeptidase</keyword>
<keyword evidence="1" id="KW-0732">Signal</keyword>
<gene>
    <name evidence="2" type="ORF">ENO08_04655</name>
</gene>
<evidence type="ECO:0000256" key="1">
    <source>
        <dbReference type="SAM" id="SignalP"/>
    </source>
</evidence>
<accession>A0A7V2F3B6</accession>
<dbReference type="Pfam" id="PF13620">
    <property type="entry name" value="CarboxypepD_reg"/>
    <property type="match status" value="1"/>
</dbReference>
<sequence>MRFIFIFISMLLLPAVAFSYASATETGSIFGVVTEKETGDPIAYANIVVEGTALDAFSKDDGSYVITGIPAGEYTVRAMMFG</sequence>
<dbReference type="GO" id="GO:0030246">
    <property type="term" value="F:carbohydrate binding"/>
    <property type="evidence" value="ECO:0007669"/>
    <property type="project" value="InterPro"/>
</dbReference>
<proteinExistence type="predicted"/>
<evidence type="ECO:0000313" key="2">
    <source>
        <dbReference type="EMBL" id="HER43730.1"/>
    </source>
</evidence>
<dbReference type="GO" id="GO:0004180">
    <property type="term" value="F:carboxypeptidase activity"/>
    <property type="evidence" value="ECO:0007669"/>
    <property type="project" value="UniProtKB-KW"/>
</dbReference>
<feature type="non-terminal residue" evidence="2">
    <location>
        <position position="82"/>
    </location>
</feature>
<organism evidence="2">
    <name type="scientific">Eiseniibacteriota bacterium</name>
    <dbReference type="NCBI Taxonomy" id="2212470"/>
    <lineage>
        <taxon>Bacteria</taxon>
        <taxon>Candidatus Eiseniibacteriota</taxon>
    </lineage>
</organism>
<dbReference type="EMBL" id="DSEC01000329">
    <property type="protein sequence ID" value="HER43730.1"/>
    <property type="molecule type" value="Genomic_DNA"/>
</dbReference>
<feature type="chain" id="PRO_5031070100" evidence="1">
    <location>
        <begin position="24"/>
        <end position="82"/>
    </location>
</feature>
<dbReference type="Proteomes" id="UP000886069">
    <property type="component" value="Unassembled WGS sequence"/>
</dbReference>
<reference evidence="2" key="1">
    <citation type="journal article" date="2020" name="mSystems">
        <title>Genome- and Community-Level Interaction Insights into Carbon Utilization and Element Cycling Functions of Hydrothermarchaeota in Hydrothermal Sediment.</title>
        <authorList>
            <person name="Zhou Z."/>
            <person name="Liu Y."/>
            <person name="Xu W."/>
            <person name="Pan J."/>
            <person name="Luo Z.H."/>
            <person name="Li M."/>
        </authorList>
    </citation>
    <scope>NUCLEOTIDE SEQUENCE [LARGE SCALE GENOMIC DNA]</scope>
    <source>
        <strain evidence="2">SpSt-1233</strain>
    </source>
</reference>
<dbReference type="AlphaFoldDB" id="A0A7V2F3B6"/>
<protein>
    <submittedName>
        <fullName evidence="2">Carboxypeptidase-like regulatory domain-containing protein</fullName>
    </submittedName>
</protein>
<dbReference type="Gene3D" id="2.60.40.1120">
    <property type="entry name" value="Carboxypeptidase-like, regulatory domain"/>
    <property type="match status" value="1"/>
</dbReference>
<keyword evidence="2" id="KW-0378">Hydrolase</keyword>